<evidence type="ECO:0000313" key="2">
    <source>
        <dbReference type="Proteomes" id="UP000054359"/>
    </source>
</evidence>
<proteinExistence type="predicted"/>
<reference evidence="1 2" key="1">
    <citation type="submission" date="2013-11" db="EMBL/GenBank/DDBJ databases">
        <title>Genome sequencing of Stegodyphus mimosarum.</title>
        <authorList>
            <person name="Bechsgaard J."/>
        </authorList>
    </citation>
    <scope>NUCLEOTIDE SEQUENCE [LARGE SCALE GENOMIC DNA]</scope>
</reference>
<evidence type="ECO:0000313" key="1">
    <source>
        <dbReference type="EMBL" id="KFM64364.1"/>
    </source>
</evidence>
<gene>
    <name evidence="1" type="ORF">X975_25076</name>
</gene>
<sequence length="33" mass="3879">MKTFWIISPLISNFNCNDEPFLHLFSLSLHPCL</sequence>
<organism evidence="1 2">
    <name type="scientific">Stegodyphus mimosarum</name>
    <name type="common">African social velvet spider</name>
    <dbReference type="NCBI Taxonomy" id="407821"/>
    <lineage>
        <taxon>Eukaryota</taxon>
        <taxon>Metazoa</taxon>
        <taxon>Ecdysozoa</taxon>
        <taxon>Arthropoda</taxon>
        <taxon>Chelicerata</taxon>
        <taxon>Arachnida</taxon>
        <taxon>Araneae</taxon>
        <taxon>Araneomorphae</taxon>
        <taxon>Entelegynae</taxon>
        <taxon>Eresoidea</taxon>
        <taxon>Eresidae</taxon>
        <taxon>Stegodyphus</taxon>
    </lineage>
</organism>
<keyword evidence="2" id="KW-1185">Reference proteome</keyword>
<accession>A0A087TGX5</accession>
<dbReference type="Proteomes" id="UP000054359">
    <property type="component" value="Unassembled WGS sequence"/>
</dbReference>
<name>A0A087TGX5_STEMI</name>
<dbReference type="AlphaFoldDB" id="A0A087TGX5"/>
<feature type="non-terminal residue" evidence="1">
    <location>
        <position position="33"/>
    </location>
</feature>
<dbReference type="EMBL" id="KK115172">
    <property type="protein sequence ID" value="KFM64364.1"/>
    <property type="molecule type" value="Genomic_DNA"/>
</dbReference>
<protein>
    <submittedName>
        <fullName evidence="1">Uncharacterized protein</fullName>
    </submittedName>
</protein>